<keyword evidence="2" id="KW-1185">Reference proteome</keyword>
<dbReference type="EMBL" id="JAPQKH010000004">
    <property type="protein sequence ID" value="KAJ5100618.1"/>
    <property type="molecule type" value="Genomic_DNA"/>
</dbReference>
<reference evidence="1" key="1">
    <citation type="submission" date="2022-11" db="EMBL/GenBank/DDBJ databases">
        <authorList>
            <person name="Petersen C."/>
        </authorList>
    </citation>
    <scope>NUCLEOTIDE SEQUENCE</scope>
    <source>
        <strain evidence="1">IBT 30069</strain>
    </source>
</reference>
<sequence>MLSSQYLRQTWHSHGADMLQLIEDAIFSKSDSTLPDNTKLTAWTHEGTFRVEVTGIEDSITEIGEQLAWIGSAIRLSPHDSKISYCTPFVSSASVEDTPNLPAESPSIVRSSCVIDFKFSDDEQKRHPSLPGQCWHGLFRNAVVVMGFPIPHRSRQGTGPEISLYLMIYLLQTDRLNPSQDGIFINGFSSLLALTEYIRDKNEILWHLFYKADGSRISYWDDIKGPAPDVVLADLGTSRHFVA</sequence>
<dbReference type="AlphaFoldDB" id="A0A9W9KC53"/>
<comment type="caution">
    <text evidence="1">The sequence shown here is derived from an EMBL/GenBank/DDBJ whole genome shotgun (WGS) entry which is preliminary data.</text>
</comment>
<accession>A0A9W9KC53</accession>
<gene>
    <name evidence="1" type="ORF">N7456_006670</name>
</gene>
<proteinExistence type="predicted"/>
<dbReference type="OrthoDB" id="1658288at2759"/>
<evidence type="ECO:0000313" key="1">
    <source>
        <dbReference type="EMBL" id="KAJ5100618.1"/>
    </source>
</evidence>
<reference evidence="1" key="2">
    <citation type="journal article" date="2023" name="IMA Fungus">
        <title>Comparative genomic study of the Penicillium genus elucidates a diverse pangenome and 15 lateral gene transfer events.</title>
        <authorList>
            <person name="Petersen C."/>
            <person name="Sorensen T."/>
            <person name="Nielsen M.R."/>
            <person name="Sondergaard T.E."/>
            <person name="Sorensen J.L."/>
            <person name="Fitzpatrick D.A."/>
            <person name="Frisvad J.C."/>
            <person name="Nielsen K.L."/>
        </authorList>
    </citation>
    <scope>NUCLEOTIDE SEQUENCE</scope>
    <source>
        <strain evidence="1">IBT 30069</strain>
    </source>
</reference>
<protein>
    <submittedName>
        <fullName evidence="1">Purine and uridine phosphorylase</fullName>
    </submittedName>
</protein>
<dbReference type="Proteomes" id="UP001149165">
    <property type="component" value="Unassembled WGS sequence"/>
</dbReference>
<organism evidence="1 2">
    <name type="scientific">Penicillium angulare</name>
    <dbReference type="NCBI Taxonomy" id="116970"/>
    <lineage>
        <taxon>Eukaryota</taxon>
        <taxon>Fungi</taxon>
        <taxon>Dikarya</taxon>
        <taxon>Ascomycota</taxon>
        <taxon>Pezizomycotina</taxon>
        <taxon>Eurotiomycetes</taxon>
        <taxon>Eurotiomycetidae</taxon>
        <taxon>Eurotiales</taxon>
        <taxon>Aspergillaceae</taxon>
        <taxon>Penicillium</taxon>
    </lineage>
</organism>
<name>A0A9W9KC53_9EURO</name>
<evidence type="ECO:0000313" key="2">
    <source>
        <dbReference type="Proteomes" id="UP001149165"/>
    </source>
</evidence>